<accession>A0ABM8BMZ4</accession>
<dbReference type="Gene3D" id="3.30.830.10">
    <property type="entry name" value="Metalloenzyme, LuxS/M16 peptidase-like"/>
    <property type="match status" value="2"/>
</dbReference>
<dbReference type="InterPro" id="IPR011765">
    <property type="entry name" value="Pept_M16_N"/>
</dbReference>
<evidence type="ECO:0000256" key="1">
    <source>
        <dbReference type="ARBA" id="ARBA00007261"/>
    </source>
</evidence>
<evidence type="ECO:0000313" key="4">
    <source>
        <dbReference type="EMBL" id="BDR92318.1"/>
    </source>
</evidence>
<proteinExistence type="inferred from homology"/>
<keyword evidence="5" id="KW-1185">Reference proteome</keyword>
<dbReference type="GeneID" id="76206958"/>
<organism evidence="4 5">
    <name type="scientific">Vulcanisaeta souniana JCM 11219</name>
    <dbReference type="NCBI Taxonomy" id="1293586"/>
    <lineage>
        <taxon>Archaea</taxon>
        <taxon>Thermoproteota</taxon>
        <taxon>Thermoprotei</taxon>
        <taxon>Thermoproteales</taxon>
        <taxon>Thermoproteaceae</taxon>
        <taxon>Vulcanisaeta</taxon>
    </lineage>
</organism>
<evidence type="ECO:0000313" key="5">
    <source>
        <dbReference type="Proteomes" id="UP001060771"/>
    </source>
</evidence>
<dbReference type="InterPro" id="IPR011249">
    <property type="entry name" value="Metalloenz_LuxS/M16"/>
</dbReference>
<dbReference type="PANTHER" id="PTHR11851">
    <property type="entry name" value="METALLOPROTEASE"/>
    <property type="match status" value="1"/>
</dbReference>
<dbReference type="InterPro" id="IPR050361">
    <property type="entry name" value="MPP/UQCRC_Complex"/>
</dbReference>
<dbReference type="SUPFAM" id="SSF63411">
    <property type="entry name" value="LuxS/MPP-like metallohydrolase"/>
    <property type="match status" value="2"/>
</dbReference>
<reference evidence="5" key="1">
    <citation type="submission" date="2022-09" db="EMBL/GenBank/DDBJ databases">
        <title>Complete genome sequence of Vulcanisaeta souniana.</title>
        <authorList>
            <person name="Kato S."/>
            <person name="Itoh T."/>
            <person name="Ohkuma M."/>
        </authorList>
    </citation>
    <scope>NUCLEOTIDE SEQUENCE [LARGE SCALE GENOMIC DNA]</scope>
    <source>
        <strain evidence="5">JCM 11219</strain>
    </source>
</reference>
<dbReference type="InterPro" id="IPR007863">
    <property type="entry name" value="Peptidase_M16_C"/>
</dbReference>
<gene>
    <name evidence="4" type="ORF">Vsou_14110</name>
</gene>
<comment type="similarity">
    <text evidence="1">Belongs to the peptidase M16 family.</text>
</comment>
<sequence length="414" mass="47127">MVRIFRLGNGLTVIAHHMPIDVVAIYAFYNVGAKNEYPGVFGGSHLVEHMLFRRIEGLRGSVDELIEGVGGYFNGFTNYDYTAYVEVLPTEYAELGFEIESKRMINAAFDSGEFELERKIVLSEFDMNENDPDFRLMYRASMIAWDTHPYRYAVIGLRDDLNRVSRDELFRYYRRYYNPGNAVLVVVGGLSEDKATELANKYFGNIGSGGESGAVKPWDDGLQGRVRVELKALSDETPRLLITFKVPGAHDIDGLRRLILMDFVVSGDRAFVYGLTSREPMAVPRSSRLYRIVEEGLGDAVYSYYEVTYMNNLYSIIIYNVKDPDKVIMRVEELIAERPSEDELGFAKERIRTRLAFSMDSPSKLGQIYGLSQLFMGDPRMLVSIIENATKIGDTEYVNFVDKLLGRSISIIYR</sequence>
<protein>
    <submittedName>
        <fullName evidence="4">Peptidase M16</fullName>
    </submittedName>
</protein>
<dbReference type="Pfam" id="PF00675">
    <property type="entry name" value="Peptidase_M16"/>
    <property type="match status" value="1"/>
</dbReference>
<dbReference type="Proteomes" id="UP001060771">
    <property type="component" value="Chromosome"/>
</dbReference>
<dbReference type="RefSeq" id="WP_188602895.1">
    <property type="nucleotide sequence ID" value="NZ_AP026830.1"/>
</dbReference>
<feature type="domain" description="Peptidase M16 C-terminal" evidence="3">
    <location>
        <begin position="164"/>
        <end position="334"/>
    </location>
</feature>
<feature type="domain" description="Peptidase M16 N-terminal" evidence="2">
    <location>
        <begin position="14"/>
        <end position="153"/>
    </location>
</feature>
<evidence type="ECO:0000259" key="3">
    <source>
        <dbReference type="Pfam" id="PF05193"/>
    </source>
</evidence>
<dbReference type="PANTHER" id="PTHR11851:SF49">
    <property type="entry name" value="MITOCHONDRIAL-PROCESSING PEPTIDASE SUBUNIT ALPHA"/>
    <property type="match status" value="1"/>
</dbReference>
<dbReference type="Pfam" id="PF05193">
    <property type="entry name" value="Peptidase_M16_C"/>
    <property type="match status" value="1"/>
</dbReference>
<evidence type="ECO:0000259" key="2">
    <source>
        <dbReference type="Pfam" id="PF00675"/>
    </source>
</evidence>
<dbReference type="EMBL" id="AP026830">
    <property type="protein sequence ID" value="BDR92318.1"/>
    <property type="molecule type" value="Genomic_DNA"/>
</dbReference>
<name>A0ABM8BMZ4_9CREN</name>